<proteinExistence type="predicted"/>
<accession>A0ABS7CZ52</accession>
<protein>
    <submittedName>
        <fullName evidence="2">Uncharacterized protein</fullName>
    </submittedName>
</protein>
<keyword evidence="1" id="KW-0812">Transmembrane</keyword>
<feature type="transmembrane region" description="Helical" evidence="1">
    <location>
        <begin position="87"/>
        <end position="105"/>
    </location>
</feature>
<name>A0ABS7CZ52_9BACT</name>
<feature type="transmembrane region" description="Helical" evidence="1">
    <location>
        <begin position="51"/>
        <end position="67"/>
    </location>
</feature>
<evidence type="ECO:0000256" key="1">
    <source>
        <dbReference type="SAM" id="Phobius"/>
    </source>
</evidence>
<keyword evidence="1" id="KW-1133">Transmembrane helix</keyword>
<dbReference type="Proteomes" id="UP000813018">
    <property type="component" value="Unassembled WGS sequence"/>
</dbReference>
<keyword evidence="1" id="KW-0472">Membrane</keyword>
<organism evidence="2 3">
    <name type="scientific">Pontibacter aydingkolensis</name>
    <dbReference type="NCBI Taxonomy" id="1911536"/>
    <lineage>
        <taxon>Bacteria</taxon>
        <taxon>Pseudomonadati</taxon>
        <taxon>Bacteroidota</taxon>
        <taxon>Cytophagia</taxon>
        <taxon>Cytophagales</taxon>
        <taxon>Hymenobacteraceae</taxon>
        <taxon>Pontibacter</taxon>
    </lineage>
</organism>
<reference evidence="2 3" key="1">
    <citation type="journal article" date="2016" name="Int. J. Syst. Evol. Microbiol.">
        <title>Pontibacter aydingkolensis sp. nov., isolated from soil of a salt lake.</title>
        <authorList>
            <person name="Osman G."/>
            <person name="Zhang T."/>
            <person name="Lou K."/>
            <person name="Gao Y."/>
            <person name="Chang W."/>
            <person name="Lin Q."/>
            <person name="Yang H.M."/>
            <person name="Huo X.D."/>
            <person name="Wang N."/>
        </authorList>
    </citation>
    <scope>NUCLEOTIDE SEQUENCE [LARGE SCALE GENOMIC DNA]</scope>
    <source>
        <strain evidence="2 3">KACC 19255</strain>
    </source>
</reference>
<evidence type="ECO:0000313" key="2">
    <source>
        <dbReference type="EMBL" id="MBW7469105.1"/>
    </source>
</evidence>
<evidence type="ECO:0000313" key="3">
    <source>
        <dbReference type="Proteomes" id="UP000813018"/>
    </source>
</evidence>
<comment type="caution">
    <text evidence="2">The sequence shown here is derived from an EMBL/GenBank/DDBJ whole genome shotgun (WGS) entry which is preliminary data.</text>
</comment>
<sequence>MLIIPAFVRSTLRKAGSTALINYGELSLRMIPAIAFILYAEHSIHPPSFKIIGWYIVLTSIVLMIIPRKFHHRLSNRFADFLTPRMFTLISPFAVMIGGFLLYIIL</sequence>
<feature type="transmembrane region" description="Helical" evidence="1">
    <location>
        <begin position="20"/>
        <end position="39"/>
    </location>
</feature>
<gene>
    <name evidence="2" type="ORF">K0O23_18675</name>
</gene>
<keyword evidence="3" id="KW-1185">Reference proteome</keyword>
<dbReference type="EMBL" id="JAHYXK010000027">
    <property type="protein sequence ID" value="MBW7469105.1"/>
    <property type="molecule type" value="Genomic_DNA"/>
</dbReference>